<dbReference type="PROSITE" id="PS51034">
    <property type="entry name" value="ZP_2"/>
    <property type="match status" value="1"/>
</dbReference>
<sequence>MEKPINNVFIGEKLLAVVESNSALNPGNFRVSECNATRVLPPITDDKLSEQIQEFSGPSIPLLDSNGCSLHPQIMGNMRRVEGHLEATLTAFRIDGGSELEIICSVIICRSQCKTVKCLRKDTLEESNFLIENEHNFNSKEFLNIGDTPNHRLERRNTEEHLNEADKITVDKRIRVLVMKEENIPISIIEEEGDGRKEAMKDDFKEVKGELRENSLDEESLKIENSDNLRIISDGEFDSSTVPDFEITNDNENDEEQNEGILEPFIILFSTAILLILSGALFATTLINWLHKRRDRSNKYTNSERNYFYPSSNDIGSQYFYIPRIQKDFSLT</sequence>
<evidence type="ECO:0000313" key="4">
    <source>
        <dbReference type="WBParaSite" id="Minc3s00979g19524"/>
    </source>
</evidence>
<dbReference type="PANTHER" id="PTHR46560">
    <property type="entry name" value="CYPHER, ISOFORM B"/>
    <property type="match status" value="1"/>
</dbReference>
<dbReference type="InterPro" id="IPR001507">
    <property type="entry name" value="ZP_dom"/>
</dbReference>
<dbReference type="Proteomes" id="UP000887563">
    <property type="component" value="Unplaced"/>
</dbReference>
<evidence type="ECO:0000313" key="3">
    <source>
        <dbReference type="Proteomes" id="UP000887563"/>
    </source>
</evidence>
<keyword evidence="1" id="KW-0812">Transmembrane</keyword>
<name>A0A914LZZ1_MELIC</name>
<organism evidence="3 4">
    <name type="scientific">Meloidogyne incognita</name>
    <name type="common">Southern root-knot nematode worm</name>
    <name type="synonym">Oxyuris incognita</name>
    <dbReference type="NCBI Taxonomy" id="6306"/>
    <lineage>
        <taxon>Eukaryota</taxon>
        <taxon>Metazoa</taxon>
        <taxon>Ecdysozoa</taxon>
        <taxon>Nematoda</taxon>
        <taxon>Chromadorea</taxon>
        <taxon>Rhabditida</taxon>
        <taxon>Tylenchina</taxon>
        <taxon>Tylenchomorpha</taxon>
        <taxon>Tylenchoidea</taxon>
        <taxon>Meloidogynidae</taxon>
        <taxon>Meloidogyninae</taxon>
        <taxon>Meloidogyne</taxon>
        <taxon>Meloidogyne incognita group</taxon>
    </lineage>
</organism>
<accession>A0A914LZZ1</accession>
<feature type="transmembrane region" description="Helical" evidence="1">
    <location>
        <begin position="265"/>
        <end position="290"/>
    </location>
</feature>
<feature type="domain" description="ZP" evidence="2">
    <location>
        <begin position="1"/>
        <end position="125"/>
    </location>
</feature>
<dbReference type="WBParaSite" id="Minc3s00979g19524">
    <property type="protein sequence ID" value="Minc3s00979g19524"/>
    <property type="gene ID" value="Minc3s00979g19524"/>
</dbReference>
<evidence type="ECO:0000259" key="2">
    <source>
        <dbReference type="PROSITE" id="PS51034"/>
    </source>
</evidence>
<keyword evidence="3" id="KW-1185">Reference proteome</keyword>
<dbReference type="AlphaFoldDB" id="A0A914LZZ1"/>
<keyword evidence="1" id="KW-1133">Transmembrane helix</keyword>
<proteinExistence type="predicted"/>
<dbReference type="PANTHER" id="PTHR46560:SF5">
    <property type="entry name" value="CYPHER, ISOFORM B"/>
    <property type="match status" value="1"/>
</dbReference>
<protein>
    <submittedName>
        <fullName evidence="4">ZP domain-containing protein</fullName>
    </submittedName>
</protein>
<evidence type="ECO:0000256" key="1">
    <source>
        <dbReference type="SAM" id="Phobius"/>
    </source>
</evidence>
<keyword evidence="1" id="KW-0472">Membrane</keyword>
<reference evidence="4" key="1">
    <citation type="submission" date="2022-11" db="UniProtKB">
        <authorList>
            <consortium name="WormBaseParasite"/>
        </authorList>
    </citation>
    <scope>IDENTIFICATION</scope>
</reference>